<keyword evidence="3" id="KW-0689">Ribosomal protein</keyword>
<accession>X0ZDC2</accession>
<dbReference type="PANTHER" id="PTHR16305">
    <property type="entry name" value="TESTICULAR SOLUBLE ADENYLYL CYCLASE"/>
    <property type="match status" value="1"/>
</dbReference>
<evidence type="ECO:0000256" key="3">
    <source>
        <dbReference type="ARBA" id="ARBA00022980"/>
    </source>
</evidence>
<dbReference type="GO" id="GO:0005524">
    <property type="term" value="F:ATP binding"/>
    <property type="evidence" value="ECO:0007669"/>
    <property type="project" value="UniProtKB-KW"/>
</dbReference>
<keyword evidence="4" id="KW-0687">Ribonucleoprotein</keyword>
<dbReference type="InterPro" id="IPR027417">
    <property type="entry name" value="P-loop_NTPase"/>
</dbReference>
<dbReference type="GO" id="GO:0005737">
    <property type="term" value="C:cytoplasm"/>
    <property type="evidence" value="ECO:0007669"/>
    <property type="project" value="UniProtKB-ARBA"/>
</dbReference>
<keyword evidence="2" id="KW-0067">ATP-binding</keyword>
<dbReference type="InterPro" id="IPR036164">
    <property type="entry name" value="bL21-like_sf"/>
</dbReference>
<evidence type="ECO:0000256" key="2">
    <source>
        <dbReference type="ARBA" id="ARBA00022840"/>
    </source>
</evidence>
<dbReference type="SUPFAM" id="SSF52540">
    <property type="entry name" value="P-loop containing nucleoside triphosphate hydrolases"/>
    <property type="match status" value="1"/>
</dbReference>
<dbReference type="AlphaFoldDB" id="X0ZDC2"/>
<evidence type="ECO:0000313" key="6">
    <source>
        <dbReference type="EMBL" id="GAG67284.1"/>
    </source>
</evidence>
<dbReference type="GO" id="GO:0006412">
    <property type="term" value="P:translation"/>
    <property type="evidence" value="ECO:0007669"/>
    <property type="project" value="InterPro"/>
</dbReference>
<dbReference type="InterPro" id="IPR028909">
    <property type="entry name" value="bL21-like"/>
</dbReference>
<name>X0ZDC2_9ZZZZ</name>
<dbReference type="Pfam" id="PF00829">
    <property type="entry name" value="Ribosomal_L21p"/>
    <property type="match status" value="1"/>
</dbReference>
<dbReference type="GO" id="GO:1990904">
    <property type="term" value="C:ribonucleoprotein complex"/>
    <property type="evidence" value="ECO:0007669"/>
    <property type="project" value="UniProtKB-KW"/>
</dbReference>
<dbReference type="GO" id="GO:0003723">
    <property type="term" value="F:RNA binding"/>
    <property type="evidence" value="ECO:0007669"/>
    <property type="project" value="InterPro"/>
</dbReference>
<dbReference type="GO" id="GO:0005840">
    <property type="term" value="C:ribosome"/>
    <property type="evidence" value="ECO:0007669"/>
    <property type="project" value="UniProtKB-KW"/>
</dbReference>
<dbReference type="InterPro" id="IPR029787">
    <property type="entry name" value="Nucleotide_cyclase"/>
</dbReference>
<comment type="caution">
    <text evidence="6">The sequence shown here is derived from an EMBL/GenBank/DDBJ whole genome shotgun (WGS) entry which is preliminary data.</text>
</comment>
<evidence type="ECO:0000256" key="4">
    <source>
        <dbReference type="ARBA" id="ARBA00023274"/>
    </source>
</evidence>
<gene>
    <name evidence="6" type="ORF">S01H4_15166</name>
</gene>
<dbReference type="NCBIfam" id="TIGR00061">
    <property type="entry name" value="L21"/>
    <property type="match status" value="1"/>
</dbReference>
<dbReference type="EMBL" id="BART01006641">
    <property type="protein sequence ID" value="GAG67284.1"/>
    <property type="molecule type" value="Genomic_DNA"/>
</dbReference>
<dbReference type="SUPFAM" id="SSF55073">
    <property type="entry name" value="Nucleotide cyclase"/>
    <property type="match status" value="1"/>
</dbReference>
<dbReference type="GO" id="GO:0004016">
    <property type="term" value="F:adenylate cyclase activity"/>
    <property type="evidence" value="ECO:0007669"/>
    <property type="project" value="TreeGrafter"/>
</dbReference>
<dbReference type="Gene3D" id="3.40.50.300">
    <property type="entry name" value="P-loop containing nucleotide triphosphate hydrolases"/>
    <property type="match status" value="1"/>
</dbReference>
<sequence>MKYAIVEDGGKQYKAVEGETVEIDRFQAEIGEQVDLDRVLLISDGENTSIGDTVNLARRLQETANVDSILVSESVYQGTEALFEYELQPELLLKGYQHSQNGYHLLGSKSEPGLVRGIQGLRSPMVGRDAELEYLLGALNDLDQNQRGQFVTLIGEAGIGKSRLTTEFKANIDSTKMNVLEGQSLTYRKSVSYWIFLELLRDYLGVTPGTSNTEVRERLVSRVNQTLGSEAGEVLPFLEHLLSLESSDGEVAQRLSYLDAEQLRKQTFIALRNLLLAEARQKPLILILEDLHWVDEVSLDLLAFLLDSIDDLPIFVYQSACARFLQYRKELLLPDSGSDCGNHQGFPACPPGCKAIDRFVHPKGYAAG</sequence>
<dbReference type="InterPro" id="IPR041664">
    <property type="entry name" value="AAA_16"/>
</dbReference>
<protein>
    <recommendedName>
        <fullName evidence="5">Orc1-like AAA ATPase domain-containing protein</fullName>
    </recommendedName>
</protein>
<feature type="domain" description="Orc1-like AAA ATPase" evidence="5">
    <location>
        <begin position="125"/>
        <end position="315"/>
    </location>
</feature>
<dbReference type="InterPro" id="IPR001787">
    <property type="entry name" value="Ribosomal_bL21"/>
</dbReference>
<dbReference type="PANTHER" id="PTHR16305:SF28">
    <property type="entry name" value="GUANYLATE CYCLASE DOMAIN-CONTAINING PROTEIN"/>
    <property type="match status" value="1"/>
</dbReference>
<dbReference type="GO" id="GO:0003735">
    <property type="term" value="F:structural constituent of ribosome"/>
    <property type="evidence" value="ECO:0007669"/>
    <property type="project" value="InterPro"/>
</dbReference>
<dbReference type="Gene3D" id="3.30.70.1230">
    <property type="entry name" value="Nucleotide cyclase"/>
    <property type="match status" value="1"/>
</dbReference>
<dbReference type="Pfam" id="PF13191">
    <property type="entry name" value="AAA_16"/>
    <property type="match status" value="1"/>
</dbReference>
<evidence type="ECO:0000256" key="1">
    <source>
        <dbReference type="ARBA" id="ARBA00022741"/>
    </source>
</evidence>
<reference evidence="6" key="1">
    <citation type="journal article" date="2014" name="Front. Microbiol.">
        <title>High frequency of phylogenetically diverse reductive dehalogenase-homologous genes in deep subseafloor sedimentary metagenomes.</title>
        <authorList>
            <person name="Kawai M."/>
            <person name="Futagami T."/>
            <person name="Toyoda A."/>
            <person name="Takaki Y."/>
            <person name="Nishi S."/>
            <person name="Hori S."/>
            <person name="Arai W."/>
            <person name="Tsubouchi T."/>
            <person name="Morono Y."/>
            <person name="Uchiyama I."/>
            <person name="Ito T."/>
            <person name="Fujiyama A."/>
            <person name="Inagaki F."/>
            <person name="Takami H."/>
        </authorList>
    </citation>
    <scope>NUCLEOTIDE SEQUENCE</scope>
    <source>
        <strain evidence="6">Expedition CK06-06</strain>
    </source>
</reference>
<keyword evidence="1" id="KW-0547">Nucleotide-binding</keyword>
<organism evidence="6">
    <name type="scientific">marine sediment metagenome</name>
    <dbReference type="NCBI Taxonomy" id="412755"/>
    <lineage>
        <taxon>unclassified sequences</taxon>
        <taxon>metagenomes</taxon>
        <taxon>ecological metagenomes</taxon>
    </lineage>
</organism>
<evidence type="ECO:0000259" key="5">
    <source>
        <dbReference type="Pfam" id="PF13191"/>
    </source>
</evidence>
<dbReference type="SUPFAM" id="SSF141091">
    <property type="entry name" value="L21p-like"/>
    <property type="match status" value="1"/>
</dbReference>
<proteinExistence type="predicted"/>